<reference evidence="1 2" key="1">
    <citation type="submission" date="2019-07" db="EMBL/GenBank/DDBJ databases">
        <title>Full genome sequence of Humibacter sp. WJ7-1.</title>
        <authorList>
            <person name="Im W.-T."/>
        </authorList>
    </citation>
    <scope>NUCLEOTIDE SEQUENCE [LARGE SCALE GENOMIC DNA]</scope>
    <source>
        <strain evidence="1 2">WJ7-1</strain>
    </source>
</reference>
<evidence type="ECO:0000313" key="2">
    <source>
        <dbReference type="Proteomes" id="UP000320216"/>
    </source>
</evidence>
<dbReference type="AlphaFoldDB" id="A0A5B8M496"/>
<dbReference type="OrthoDB" id="5079083at2"/>
<accession>A0A5B8M496</accession>
<sequence>MSSDTIAASRLDNVRATLDAVLKPVLPADWKTVPNIDTPQAKQLVPVLYTEFTGISSDYNGQTLPQGTVFCDFDLVVSVASTDNKKGEDDADKAVLDLIVAVDQADQVAWSTAKKQRMETGQLVWRVSLAVLTSTN</sequence>
<evidence type="ECO:0000313" key="1">
    <source>
        <dbReference type="EMBL" id="QDZ14764.1"/>
    </source>
</evidence>
<organism evidence="1 2">
    <name type="scientific">Humibacter ginsenosidimutans</name>
    <dbReference type="NCBI Taxonomy" id="2599293"/>
    <lineage>
        <taxon>Bacteria</taxon>
        <taxon>Bacillati</taxon>
        <taxon>Actinomycetota</taxon>
        <taxon>Actinomycetes</taxon>
        <taxon>Micrococcales</taxon>
        <taxon>Microbacteriaceae</taxon>
        <taxon>Humibacter</taxon>
    </lineage>
</organism>
<protein>
    <recommendedName>
        <fullName evidence="3">DUF3168 domain-containing protein</fullName>
    </recommendedName>
</protein>
<dbReference type="KEGG" id="huw:FPZ11_08335"/>
<dbReference type="EMBL" id="CP042305">
    <property type="protein sequence ID" value="QDZ14764.1"/>
    <property type="molecule type" value="Genomic_DNA"/>
</dbReference>
<keyword evidence="2" id="KW-1185">Reference proteome</keyword>
<evidence type="ECO:0008006" key="3">
    <source>
        <dbReference type="Google" id="ProtNLM"/>
    </source>
</evidence>
<dbReference type="Proteomes" id="UP000320216">
    <property type="component" value="Chromosome"/>
</dbReference>
<proteinExistence type="predicted"/>
<gene>
    <name evidence="1" type="ORF">FPZ11_08335</name>
</gene>
<dbReference type="RefSeq" id="WP_146319962.1">
    <property type="nucleotide sequence ID" value="NZ_CP042305.1"/>
</dbReference>
<name>A0A5B8M496_9MICO</name>